<dbReference type="RefSeq" id="WP_187570452.1">
    <property type="nucleotide sequence ID" value="NZ_CP060711.1"/>
</dbReference>
<evidence type="ECO:0000313" key="11">
    <source>
        <dbReference type="EMBL" id="QNN46688.1"/>
    </source>
</evidence>
<keyword evidence="11" id="KW-0966">Cell projection</keyword>
<dbReference type="GO" id="GO:0009425">
    <property type="term" value="C:bacterial-type flagellum basal body"/>
    <property type="evidence" value="ECO:0007669"/>
    <property type="project" value="UniProtKB-SubCell"/>
</dbReference>
<keyword evidence="12" id="KW-1185">Reference proteome</keyword>
<evidence type="ECO:0000256" key="10">
    <source>
        <dbReference type="RuleBase" id="RU362071"/>
    </source>
</evidence>
<keyword evidence="8 10" id="KW-0975">Bacterial flagellum</keyword>
<evidence type="ECO:0000256" key="1">
    <source>
        <dbReference type="ARBA" id="ARBA00002578"/>
    </source>
</evidence>
<dbReference type="GO" id="GO:0006605">
    <property type="term" value="P:protein targeting"/>
    <property type="evidence" value="ECO:0007669"/>
    <property type="project" value="UniProtKB-UniRule"/>
</dbReference>
<dbReference type="PANTHER" id="PTHR30065:SF8">
    <property type="entry name" value="FLAGELLAR BIOSYNTHETIC PROTEIN FLIR"/>
    <property type="match status" value="1"/>
</dbReference>
<evidence type="ECO:0000313" key="12">
    <source>
        <dbReference type="Proteomes" id="UP000515977"/>
    </source>
</evidence>
<evidence type="ECO:0000256" key="6">
    <source>
        <dbReference type="ARBA" id="ARBA00022989"/>
    </source>
</evidence>
<keyword evidence="11" id="KW-0282">Flagellum</keyword>
<comment type="subcellular location">
    <subcellularLocation>
        <location evidence="10">Cell membrane</location>
        <topology evidence="10">Multi-pass membrane protein</topology>
    </subcellularLocation>
    <subcellularLocation>
        <location evidence="10">Bacterial flagellum basal body</location>
    </subcellularLocation>
</comment>
<dbReference type="GO" id="GO:0044780">
    <property type="term" value="P:bacterial-type flagellum assembly"/>
    <property type="evidence" value="ECO:0007669"/>
    <property type="project" value="UniProtKB-UniRule"/>
</dbReference>
<comment type="function">
    <text evidence="1 10">Role in flagellar biosynthesis.</text>
</comment>
<accession>A0A7G9QTL3</accession>
<organism evidence="11 12">
    <name type="scientific">Thermomonas brevis</name>
    <dbReference type="NCBI Taxonomy" id="215691"/>
    <lineage>
        <taxon>Bacteria</taxon>
        <taxon>Pseudomonadati</taxon>
        <taxon>Pseudomonadota</taxon>
        <taxon>Gammaproteobacteria</taxon>
        <taxon>Lysobacterales</taxon>
        <taxon>Lysobacteraceae</taxon>
        <taxon>Thermomonas</taxon>
    </lineage>
</organism>
<evidence type="ECO:0000256" key="3">
    <source>
        <dbReference type="ARBA" id="ARBA00021717"/>
    </source>
</evidence>
<evidence type="ECO:0000256" key="2">
    <source>
        <dbReference type="ARBA" id="ARBA00009772"/>
    </source>
</evidence>
<keyword evidence="11" id="KW-0969">Cilium</keyword>
<evidence type="ECO:0000256" key="7">
    <source>
        <dbReference type="ARBA" id="ARBA00023136"/>
    </source>
</evidence>
<dbReference type="Proteomes" id="UP000515977">
    <property type="component" value="Chromosome"/>
</dbReference>
<feature type="transmembrane region" description="Helical" evidence="10">
    <location>
        <begin position="188"/>
        <end position="210"/>
    </location>
</feature>
<dbReference type="EMBL" id="CP060711">
    <property type="protein sequence ID" value="QNN46688.1"/>
    <property type="molecule type" value="Genomic_DNA"/>
</dbReference>
<name>A0A7G9QTL3_9GAMM</name>
<feature type="transmembrane region" description="Helical" evidence="10">
    <location>
        <begin position="222"/>
        <end position="240"/>
    </location>
</feature>
<feature type="transmembrane region" description="Helical" evidence="10">
    <location>
        <begin position="12"/>
        <end position="35"/>
    </location>
</feature>
<keyword evidence="5 10" id="KW-0812">Transmembrane</keyword>
<dbReference type="InterPro" id="IPR006303">
    <property type="entry name" value="FliR"/>
</dbReference>
<dbReference type="GO" id="GO:0005886">
    <property type="term" value="C:plasma membrane"/>
    <property type="evidence" value="ECO:0007669"/>
    <property type="project" value="UniProtKB-SubCell"/>
</dbReference>
<evidence type="ECO:0000256" key="9">
    <source>
        <dbReference type="NCBIfam" id="TIGR01400"/>
    </source>
</evidence>
<dbReference type="Pfam" id="PF01311">
    <property type="entry name" value="Bac_export_1"/>
    <property type="match status" value="1"/>
</dbReference>
<keyword evidence="7 10" id="KW-0472">Membrane</keyword>
<feature type="transmembrane region" description="Helical" evidence="10">
    <location>
        <begin position="132"/>
        <end position="152"/>
    </location>
</feature>
<dbReference type="NCBIfam" id="TIGR01400">
    <property type="entry name" value="fliR"/>
    <property type="match status" value="1"/>
</dbReference>
<dbReference type="KEGG" id="tbv:H9L17_00380"/>
<feature type="transmembrane region" description="Helical" evidence="10">
    <location>
        <begin position="47"/>
        <end position="65"/>
    </location>
</feature>
<protein>
    <recommendedName>
        <fullName evidence="3 9">Flagellar biosynthetic protein FliR</fullName>
    </recommendedName>
</protein>
<gene>
    <name evidence="11" type="primary">fliR</name>
    <name evidence="11" type="ORF">H9L17_00380</name>
</gene>
<dbReference type="PANTHER" id="PTHR30065">
    <property type="entry name" value="FLAGELLAR BIOSYNTHETIC PROTEIN FLIR"/>
    <property type="match status" value="1"/>
</dbReference>
<reference evidence="11 12" key="1">
    <citation type="submission" date="2020-08" db="EMBL/GenBank/DDBJ databases">
        <title>Genome sequence of Thermomonas brevis KACC 16975T.</title>
        <authorList>
            <person name="Hyun D.-W."/>
            <person name="Bae J.-W."/>
        </authorList>
    </citation>
    <scope>NUCLEOTIDE SEQUENCE [LARGE SCALE GENOMIC DNA]</scope>
    <source>
        <strain evidence="11 12">KACC 16975</strain>
    </source>
</reference>
<evidence type="ECO:0000256" key="4">
    <source>
        <dbReference type="ARBA" id="ARBA00022475"/>
    </source>
</evidence>
<dbReference type="InterPro" id="IPR002010">
    <property type="entry name" value="T3SS_IM_R"/>
</dbReference>
<evidence type="ECO:0000256" key="5">
    <source>
        <dbReference type="ARBA" id="ARBA00022692"/>
    </source>
</evidence>
<evidence type="ECO:0000256" key="8">
    <source>
        <dbReference type="ARBA" id="ARBA00023143"/>
    </source>
</evidence>
<dbReference type="PRINTS" id="PR00953">
    <property type="entry name" value="TYPE3IMRPROT"/>
</dbReference>
<comment type="similarity">
    <text evidence="2 10">Belongs to the FliR/MopE/SpaR family.</text>
</comment>
<keyword evidence="4 10" id="KW-1003">Cell membrane</keyword>
<sequence>MDTVTLVTAQGVNLFAMLATVLWHAIRIGAALQVLPTIGGRGFPMRARLILVLALSATLSTVLPAPPPAAVDAATALNVIREFAIGITIGLVLKLAFEAATLAGQFVSQGMALSFATMTDPANQTSVPVLSVWFYLVFGLLFFTLDAHLALIQLLLDSYRAQPIGTPFADFSAFLEVVPGFFPTVLRVAVLMSLPVTVALLAVNMVVGVLSRAAPQFNPIQIGMPIALLIGLALLTVLAHELLDPVKALFGQAFEAARAVTG</sequence>
<proteinExistence type="inferred from homology"/>
<keyword evidence="6 10" id="KW-1133">Transmembrane helix</keyword>
<dbReference type="AlphaFoldDB" id="A0A7G9QTL3"/>